<proteinExistence type="predicted"/>
<accession>A0AAD0QHY6</accession>
<keyword evidence="4" id="KW-1185">Reference proteome</keyword>
<evidence type="ECO:0000313" key="1">
    <source>
        <dbReference type="EMBL" id="AXK48192.1"/>
    </source>
</evidence>
<dbReference type="EMBL" id="PDKD01000001">
    <property type="protein sequence ID" value="RXJ93132.1"/>
    <property type="molecule type" value="Genomic_DNA"/>
</dbReference>
<gene>
    <name evidence="1" type="ORF">ATR_0307</name>
    <name evidence="2" type="ORF">CRU87_01175</name>
</gene>
<dbReference type="KEGG" id="atp:ATR_0307"/>
<name>A0AAD0QHY6_9BACT</name>
<organism evidence="1 3">
    <name type="scientific">Aliarcobacter trophiarum LMG 25534</name>
    <dbReference type="NCBI Taxonomy" id="1032241"/>
    <lineage>
        <taxon>Bacteria</taxon>
        <taxon>Pseudomonadati</taxon>
        <taxon>Campylobacterota</taxon>
        <taxon>Epsilonproteobacteria</taxon>
        <taxon>Campylobacterales</taxon>
        <taxon>Arcobacteraceae</taxon>
        <taxon>Aliarcobacter</taxon>
    </lineage>
</organism>
<dbReference type="EMBL" id="CP031367">
    <property type="protein sequence ID" value="AXK48192.1"/>
    <property type="molecule type" value="Genomic_DNA"/>
</dbReference>
<sequence length="142" mass="17076">MTYEEWFKSQAKLHKTIMNKLNNKSIGEIIEYFRYENMKINEPDFCPLYKENKKCHEMENLNCYLCACPYFVFNDNGILKQNEKTLYSFCSIKSKNGSTFEGDDYIHHDCSNCTIPHKEKFIKKRFNKDWLEIMKNVLINKL</sequence>
<evidence type="ECO:0000313" key="3">
    <source>
        <dbReference type="Proteomes" id="UP000254504"/>
    </source>
</evidence>
<evidence type="ECO:0000313" key="4">
    <source>
        <dbReference type="Proteomes" id="UP000289132"/>
    </source>
</evidence>
<dbReference type="Proteomes" id="UP000289132">
    <property type="component" value="Unassembled WGS sequence"/>
</dbReference>
<evidence type="ECO:0008006" key="5">
    <source>
        <dbReference type="Google" id="ProtNLM"/>
    </source>
</evidence>
<dbReference type="RefSeq" id="WP_115427736.1">
    <property type="nucleotide sequence ID" value="NZ_CP031367.1"/>
</dbReference>
<reference evidence="2 4" key="1">
    <citation type="submission" date="2017-10" db="EMBL/GenBank/DDBJ databases">
        <title>Genomics of the genus Arcobacter.</title>
        <authorList>
            <person name="Perez-Cataluna A."/>
            <person name="Figueras M.J."/>
        </authorList>
    </citation>
    <scope>NUCLEOTIDE SEQUENCE [LARGE SCALE GENOMIC DNA]</scope>
    <source>
        <strain evidence="2 4">LMG 25534</strain>
    </source>
</reference>
<reference evidence="1 3" key="2">
    <citation type="submission" date="2018-07" db="EMBL/GenBank/DDBJ databases">
        <title>Complete genome of the Arcobacter trophiarum type strain LMG 25534.</title>
        <authorList>
            <person name="Miller W.G."/>
            <person name="Yee E."/>
        </authorList>
    </citation>
    <scope>NUCLEOTIDE SEQUENCE [LARGE SCALE GENOMIC DNA]</scope>
    <source>
        <strain evidence="1 3">LMG 25534</strain>
    </source>
</reference>
<evidence type="ECO:0000313" key="2">
    <source>
        <dbReference type="EMBL" id="RXJ93132.1"/>
    </source>
</evidence>
<protein>
    <recommendedName>
        <fullName evidence="5">Cysteine-rich small domain-containing protein</fullName>
    </recommendedName>
</protein>
<dbReference type="AlphaFoldDB" id="A0AAD0QHY6"/>
<dbReference type="Proteomes" id="UP000254504">
    <property type="component" value="Chromosome"/>
</dbReference>